<dbReference type="InterPro" id="IPR006224">
    <property type="entry name" value="PsdUridine_synth_RluA-like_CS"/>
</dbReference>
<dbReference type="EC" id="5.4.99.-" evidence="6"/>
<comment type="function">
    <text evidence="6">Responsible for synthesis of pseudouridine from uracil.</text>
</comment>
<dbReference type="PATRIC" id="fig|182217.3.peg.1018"/>
<dbReference type="eggNOG" id="COG0564">
    <property type="taxonomic scope" value="Bacteria"/>
</dbReference>
<evidence type="ECO:0000256" key="5">
    <source>
        <dbReference type="PROSITE-ProRule" id="PRU00182"/>
    </source>
</evidence>
<dbReference type="CDD" id="cd00165">
    <property type="entry name" value="S4"/>
    <property type="match status" value="1"/>
</dbReference>
<dbReference type="GO" id="GO:0120159">
    <property type="term" value="F:rRNA pseudouridine synthase activity"/>
    <property type="evidence" value="ECO:0007669"/>
    <property type="project" value="UniProtKB-ARBA"/>
</dbReference>
<dbReference type="PANTHER" id="PTHR21600">
    <property type="entry name" value="MITOCHONDRIAL RNA PSEUDOURIDINE SYNTHASE"/>
    <property type="match status" value="1"/>
</dbReference>
<dbReference type="Gene3D" id="3.30.2350.10">
    <property type="entry name" value="Pseudouridine synthase"/>
    <property type="match status" value="1"/>
</dbReference>
<dbReference type="Pfam" id="PF01479">
    <property type="entry name" value="S4"/>
    <property type="match status" value="1"/>
</dbReference>
<accession>I0EMQ4</accession>
<dbReference type="Proteomes" id="UP000005010">
    <property type="component" value="Chromosome"/>
</dbReference>
<dbReference type="InterPro" id="IPR036986">
    <property type="entry name" value="S4_RNA-bd_sf"/>
</dbReference>
<reference evidence="9" key="1">
    <citation type="submission" date="2012-04" db="EMBL/GenBank/DDBJ databases">
        <title>Complete genome sequence of Helicobacter cetorum strain MIT 00-7128.</title>
        <authorList>
            <person name="Kersulyte D."/>
            <person name="Berg D.E."/>
        </authorList>
    </citation>
    <scope>NUCLEOTIDE SEQUENCE [LARGE SCALE GENOMIC DNA]</scope>
    <source>
        <strain evidence="9">MIT 00-7128</strain>
    </source>
</reference>
<dbReference type="InterPro" id="IPR006225">
    <property type="entry name" value="PsdUridine_synth_RluC/D"/>
</dbReference>
<dbReference type="InterPro" id="IPR002942">
    <property type="entry name" value="S4_RNA-bd"/>
</dbReference>
<feature type="active site" evidence="4">
    <location>
        <position position="138"/>
    </location>
</feature>
<feature type="domain" description="RNA-binding S4" evidence="7">
    <location>
        <begin position="12"/>
        <end position="74"/>
    </location>
</feature>
<evidence type="ECO:0000256" key="6">
    <source>
        <dbReference type="RuleBase" id="RU362028"/>
    </source>
</evidence>
<dbReference type="InterPro" id="IPR050188">
    <property type="entry name" value="RluA_PseudoU_synthase"/>
</dbReference>
<evidence type="ECO:0000256" key="1">
    <source>
        <dbReference type="ARBA" id="ARBA00000073"/>
    </source>
</evidence>
<dbReference type="CDD" id="cd02869">
    <property type="entry name" value="PseudoU_synth_RluA_like"/>
    <property type="match status" value="1"/>
</dbReference>
<dbReference type="PANTHER" id="PTHR21600:SF44">
    <property type="entry name" value="RIBOSOMAL LARGE SUBUNIT PSEUDOURIDINE SYNTHASE D"/>
    <property type="match status" value="1"/>
</dbReference>
<dbReference type="GO" id="GO:0003723">
    <property type="term" value="F:RNA binding"/>
    <property type="evidence" value="ECO:0007669"/>
    <property type="project" value="UniProtKB-KW"/>
</dbReference>
<dbReference type="GO" id="GO:0000455">
    <property type="term" value="P:enzyme-directed rRNA pseudouridine synthesis"/>
    <property type="evidence" value="ECO:0007669"/>
    <property type="project" value="TreeGrafter"/>
</dbReference>
<evidence type="ECO:0000256" key="4">
    <source>
        <dbReference type="PIRSR" id="PIRSR606225-1"/>
    </source>
</evidence>
<evidence type="ECO:0000256" key="2">
    <source>
        <dbReference type="ARBA" id="ARBA00010876"/>
    </source>
</evidence>
<keyword evidence="5" id="KW-0694">RNA-binding</keyword>
<evidence type="ECO:0000313" key="8">
    <source>
        <dbReference type="EMBL" id="AFI04223.1"/>
    </source>
</evidence>
<evidence type="ECO:0000256" key="3">
    <source>
        <dbReference type="ARBA" id="ARBA00023235"/>
    </source>
</evidence>
<dbReference type="InterPro" id="IPR020103">
    <property type="entry name" value="PsdUridine_synth_cat_dom_sf"/>
</dbReference>
<comment type="similarity">
    <text evidence="2 6">Belongs to the pseudouridine synthase RluA family.</text>
</comment>
<dbReference type="HOGENOM" id="CLU_016902_4_4_7"/>
<dbReference type="Pfam" id="PF00849">
    <property type="entry name" value="PseudoU_synth_2"/>
    <property type="match status" value="1"/>
</dbReference>
<sequence length="334" mass="38480">MEKILIVPAFYKRTDEFLAQELQITKSQALHLIKEGLVICEGKEVKKGGHLLKEGYQVIIKAPKKLLVSQDVKKELQVEIGVIYEDEDLLVLNKPSNLVVHRALSVKEPTLVDWLEEQNYQLSNLSGKERYGIVHRLDKDTSGALVVAKNNYSHAKLSEQLKSKIMGRYYVALLNSSLSPKNLERILVECHLARNPNNRLKMVATEGFRQQLVGRYSKSEFMSLIAQKNFDLIVAKLYTGRTHQIRAHLERINKHIIGDSVYGLSQKLDKEQEARRIMLHAYLIEFEHPRSKENMRFKVPLLKDMLEYLKNIFDEVSLNEVLDENKILSAFCAN</sequence>
<dbReference type="RefSeq" id="WP_014661093.1">
    <property type="nucleotide sequence ID" value="NC_017737.1"/>
</dbReference>
<dbReference type="SUPFAM" id="SSF55120">
    <property type="entry name" value="Pseudouridine synthase"/>
    <property type="match status" value="1"/>
</dbReference>
<comment type="catalytic activity">
    <reaction evidence="1 6">
        <text>a uridine in RNA = a pseudouridine in RNA</text>
        <dbReference type="Rhea" id="RHEA:48348"/>
        <dbReference type="Rhea" id="RHEA-COMP:12068"/>
        <dbReference type="Rhea" id="RHEA-COMP:12069"/>
        <dbReference type="ChEBI" id="CHEBI:65314"/>
        <dbReference type="ChEBI" id="CHEBI:65315"/>
    </reaction>
</comment>
<dbReference type="EMBL" id="CP003479">
    <property type="protein sequence ID" value="AFI04223.1"/>
    <property type="molecule type" value="Genomic_DNA"/>
</dbReference>
<dbReference type="KEGG" id="hce:HCW_04780"/>
<organism evidence="8 9">
    <name type="scientific">Helicobacter cetorum (strain ATCC BAA-429 / MIT 00-7128)</name>
    <dbReference type="NCBI Taxonomy" id="182217"/>
    <lineage>
        <taxon>Bacteria</taxon>
        <taxon>Pseudomonadati</taxon>
        <taxon>Campylobacterota</taxon>
        <taxon>Epsilonproteobacteria</taxon>
        <taxon>Campylobacterales</taxon>
        <taxon>Helicobacteraceae</taxon>
        <taxon>Helicobacter</taxon>
    </lineage>
</organism>
<dbReference type="InterPro" id="IPR006145">
    <property type="entry name" value="PsdUridine_synth_RsuA/RluA"/>
</dbReference>
<protein>
    <recommendedName>
        <fullName evidence="6">Pseudouridine synthase</fullName>
        <ecNumber evidence="6">5.4.99.-</ecNumber>
    </recommendedName>
</protein>
<keyword evidence="9" id="KW-1185">Reference proteome</keyword>
<dbReference type="PROSITE" id="PS50889">
    <property type="entry name" value="S4"/>
    <property type="match status" value="1"/>
</dbReference>
<evidence type="ECO:0000259" key="7">
    <source>
        <dbReference type="SMART" id="SM00363"/>
    </source>
</evidence>
<dbReference type="SMART" id="SM00363">
    <property type="entry name" value="S4"/>
    <property type="match status" value="1"/>
</dbReference>
<dbReference type="AlphaFoldDB" id="I0EMQ4"/>
<gene>
    <name evidence="8" type="ordered locus">HCW_04780</name>
</gene>
<dbReference type="SUPFAM" id="SSF55174">
    <property type="entry name" value="Alpha-L RNA-binding motif"/>
    <property type="match status" value="1"/>
</dbReference>
<dbReference type="PROSITE" id="PS01129">
    <property type="entry name" value="PSI_RLU"/>
    <property type="match status" value="1"/>
</dbReference>
<dbReference type="NCBIfam" id="TIGR00005">
    <property type="entry name" value="rluA_subfam"/>
    <property type="match status" value="1"/>
</dbReference>
<dbReference type="STRING" id="182217.HCW_04780"/>
<proteinExistence type="inferred from homology"/>
<dbReference type="Gene3D" id="3.10.290.10">
    <property type="entry name" value="RNA-binding S4 domain"/>
    <property type="match status" value="1"/>
</dbReference>
<name>I0EMQ4_HELC0</name>
<evidence type="ECO:0000313" key="9">
    <source>
        <dbReference type="Proteomes" id="UP000005010"/>
    </source>
</evidence>
<keyword evidence="3 6" id="KW-0413">Isomerase</keyword>